<sequence length="244" mass="27057">MGDLPYGWRAKIGLIYIASAYSMEVEFYHMAPKGVTTHTTRIALSDQPEHFSIDDLSSLEEDAIRATRLLAQAPLNVIAFGCTSGSFVNGVKYDRQMINRMENIANIPCTTTTTAVMEATKALQVKHIAIATPYSEEVNKLAHRYFTESGLTVTNITGLGIMNDYEISNLDSNTIYRMAINANTDDADALFISCTGLQAVHMIQELEEDLQKPVITSNQATFWHSLRLSGVGTQIKGFGELFYR</sequence>
<dbReference type="PANTHER" id="PTHR40267:SF1">
    <property type="entry name" value="BLR3294 PROTEIN"/>
    <property type="match status" value="1"/>
</dbReference>
<dbReference type="InterPro" id="IPR053714">
    <property type="entry name" value="Iso_Racemase_Enz_sf"/>
</dbReference>
<dbReference type="RefSeq" id="WP_110395020.1">
    <property type="nucleotide sequence ID" value="NZ_JBHUHB010000001.1"/>
</dbReference>
<evidence type="ECO:0000313" key="1">
    <source>
        <dbReference type="EMBL" id="PXW87425.1"/>
    </source>
</evidence>
<comment type="caution">
    <text evidence="1">The sequence shown here is derived from an EMBL/GenBank/DDBJ whole genome shotgun (WGS) entry which is preliminary data.</text>
</comment>
<name>A0A2V3W588_9BACI</name>
<dbReference type="AlphaFoldDB" id="A0A2V3W588"/>
<proteinExistence type="predicted"/>
<dbReference type="Gene3D" id="3.40.50.12500">
    <property type="match status" value="1"/>
</dbReference>
<keyword evidence="2" id="KW-1185">Reference proteome</keyword>
<dbReference type="PANTHER" id="PTHR40267">
    <property type="entry name" value="BLR3294 PROTEIN"/>
    <property type="match status" value="1"/>
</dbReference>
<organism evidence="1 2">
    <name type="scientific">Pseudogracilibacillus auburnensis</name>
    <dbReference type="NCBI Taxonomy" id="1494959"/>
    <lineage>
        <taxon>Bacteria</taxon>
        <taxon>Bacillati</taxon>
        <taxon>Bacillota</taxon>
        <taxon>Bacilli</taxon>
        <taxon>Bacillales</taxon>
        <taxon>Bacillaceae</taxon>
        <taxon>Pseudogracilibacillus</taxon>
    </lineage>
</organism>
<gene>
    <name evidence="1" type="ORF">DFR56_10564</name>
</gene>
<dbReference type="GO" id="GO:0016853">
    <property type="term" value="F:isomerase activity"/>
    <property type="evidence" value="ECO:0007669"/>
    <property type="project" value="UniProtKB-KW"/>
</dbReference>
<dbReference type="Proteomes" id="UP000247978">
    <property type="component" value="Unassembled WGS sequence"/>
</dbReference>
<dbReference type="InterPro" id="IPR026286">
    <property type="entry name" value="MaiA/AMDase"/>
</dbReference>
<dbReference type="EMBL" id="QJJQ01000005">
    <property type="protein sequence ID" value="PXW87425.1"/>
    <property type="molecule type" value="Genomic_DNA"/>
</dbReference>
<reference evidence="1 2" key="1">
    <citation type="submission" date="2018-05" db="EMBL/GenBank/DDBJ databases">
        <title>Genomic Encyclopedia of Type Strains, Phase IV (KMG-IV): sequencing the most valuable type-strain genomes for metagenomic binning, comparative biology and taxonomic classification.</title>
        <authorList>
            <person name="Goeker M."/>
        </authorList>
    </citation>
    <scope>NUCLEOTIDE SEQUENCE [LARGE SCALE GENOMIC DNA]</scope>
    <source>
        <strain evidence="1 2">DSM 28556</strain>
    </source>
</reference>
<keyword evidence="1" id="KW-0413">Isomerase</keyword>
<dbReference type="OrthoDB" id="483160at2"/>
<dbReference type="PIRSF" id="PIRSF015736">
    <property type="entry name" value="MI"/>
    <property type="match status" value="1"/>
</dbReference>
<protein>
    <submittedName>
        <fullName evidence="1">Maleate isomerase</fullName>
    </submittedName>
</protein>
<accession>A0A2V3W588</accession>
<evidence type="ECO:0000313" key="2">
    <source>
        <dbReference type="Proteomes" id="UP000247978"/>
    </source>
</evidence>
<dbReference type="Pfam" id="PF17645">
    <property type="entry name" value="Amdase"/>
    <property type="match status" value="1"/>
</dbReference>